<comment type="caution">
    <text evidence="2">The sequence shown here is derived from an EMBL/GenBank/DDBJ whole genome shotgun (WGS) entry which is preliminary data.</text>
</comment>
<keyword evidence="1" id="KW-0812">Transmembrane</keyword>
<dbReference type="PANTHER" id="PTHR23021:SF26">
    <property type="entry name" value="SERPENTINE RECEPTOR, CLASS T"/>
    <property type="match status" value="1"/>
</dbReference>
<feature type="transmembrane region" description="Helical" evidence="1">
    <location>
        <begin position="78"/>
        <end position="100"/>
    </location>
</feature>
<sequence length="260" mass="29778">MVSANILVGSLYFSTSAVCLPMQIRIAYIILSHAQYRNSCSYQIMLHIGLADCIQLLIHLYSGIGTLCGFETTTLFEIISGAVLNSSWIIMNLLILVLALNRLEVVAEFKVTRLVHPNKLYNVLSGMCWCVGLLFCGSYLTPYAHMEYDDKSIFLQNTQNLPKHELRVLAQAFTTFGYTSVLTVCWHWGRHFLPDSWWTEIVINILWIFDNGALNPLLYIIVNRAIREKFFSSTWCKPEMKVFYLVAGRKIVAAESLYRR</sequence>
<evidence type="ECO:0000256" key="1">
    <source>
        <dbReference type="SAM" id="Phobius"/>
    </source>
</evidence>
<feature type="transmembrane region" description="Helical" evidence="1">
    <location>
        <begin position="201"/>
        <end position="222"/>
    </location>
</feature>
<gene>
    <name evidence="2" type="ORF">QR680_018009</name>
</gene>
<dbReference type="Pfam" id="PF10321">
    <property type="entry name" value="7TM_GPCR_Srt"/>
    <property type="match status" value="1"/>
</dbReference>
<protein>
    <submittedName>
        <fullName evidence="2">Uncharacterized protein</fullName>
    </submittedName>
</protein>
<dbReference type="InterPro" id="IPR019425">
    <property type="entry name" value="7TM_GPCR_serpentine_rcpt_Srt"/>
</dbReference>
<dbReference type="PANTHER" id="PTHR23021">
    <property type="entry name" value="SERPENTINE RECEPTOR, CLASS T"/>
    <property type="match status" value="1"/>
</dbReference>
<keyword evidence="1" id="KW-0472">Membrane</keyword>
<name>A0AA39HGK7_9BILA</name>
<dbReference type="SUPFAM" id="SSF81321">
    <property type="entry name" value="Family A G protein-coupled receptor-like"/>
    <property type="match status" value="1"/>
</dbReference>
<dbReference type="Proteomes" id="UP001175271">
    <property type="component" value="Unassembled WGS sequence"/>
</dbReference>
<feature type="transmembrane region" description="Helical" evidence="1">
    <location>
        <begin position="120"/>
        <end position="140"/>
    </location>
</feature>
<organism evidence="2 3">
    <name type="scientific">Steinernema hermaphroditum</name>
    <dbReference type="NCBI Taxonomy" id="289476"/>
    <lineage>
        <taxon>Eukaryota</taxon>
        <taxon>Metazoa</taxon>
        <taxon>Ecdysozoa</taxon>
        <taxon>Nematoda</taxon>
        <taxon>Chromadorea</taxon>
        <taxon>Rhabditida</taxon>
        <taxon>Tylenchina</taxon>
        <taxon>Panagrolaimomorpha</taxon>
        <taxon>Strongyloidoidea</taxon>
        <taxon>Steinernematidae</taxon>
        <taxon>Steinernema</taxon>
    </lineage>
</organism>
<keyword evidence="1" id="KW-1133">Transmembrane helix</keyword>
<feature type="transmembrane region" description="Helical" evidence="1">
    <location>
        <begin position="40"/>
        <end position="58"/>
    </location>
</feature>
<evidence type="ECO:0000313" key="3">
    <source>
        <dbReference type="Proteomes" id="UP001175271"/>
    </source>
</evidence>
<proteinExistence type="predicted"/>
<keyword evidence="3" id="KW-1185">Reference proteome</keyword>
<reference evidence="2" key="1">
    <citation type="submission" date="2023-06" db="EMBL/GenBank/DDBJ databases">
        <title>Genomic analysis of the entomopathogenic nematode Steinernema hermaphroditum.</title>
        <authorList>
            <person name="Schwarz E.M."/>
            <person name="Heppert J.K."/>
            <person name="Baniya A."/>
            <person name="Schwartz H.T."/>
            <person name="Tan C.-H."/>
            <person name="Antoshechkin I."/>
            <person name="Sternberg P.W."/>
            <person name="Goodrich-Blair H."/>
            <person name="Dillman A.R."/>
        </authorList>
    </citation>
    <scope>NUCLEOTIDE SEQUENCE</scope>
    <source>
        <strain evidence="2">PS9179</strain>
        <tissue evidence="2">Whole animal</tissue>
    </source>
</reference>
<feature type="transmembrane region" description="Helical" evidence="1">
    <location>
        <begin position="6"/>
        <end position="28"/>
    </location>
</feature>
<dbReference type="AlphaFoldDB" id="A0AA39HGK7"/>
<dbReference type="EMBL" id="JAUCMV010000004">
    <property type="protein sequence ID" value="KAK0405458.1"/>
    <property type="molecule type" value="Genomic_DNA"/>
</dbReference>
<accession>A0AA39HGK7</accession>
<evidence type="ECO:0000313" key="2">
    <source>
        <dbReference type="EMBL" id="KAK0405458.1"/>
    </source>
</evidence>